<dbReference type="InterPro" id="IPR013154">
    <property type="entry name" value="ADH-like_N"/>
</dbReference>
<comment type="caution">
    <text evidence="2">The sequence shown here is derived from an EMBL/GenBank/DDBJ whole genome shotgun (WGS) entry which is preliminary data.</text>
</comment>
<dbReference type="SMART" id="SM00829">
    <property type="entry name" value="PKS_ER"/>
    <property type="match status" value="1"/>
</dbReference>
<dbReference type="PANTHER" id="PTHR43677">
    <property type="entry name" value="SHORT-CHAIN DEHYDROGENASE/REDUCTASE"/>
    <property type="match status" value="1"/>
</dbReference>
<evidence type="ECO:0000259" key="1">
    <source>
        <dbReference type="SMART" id="SM00829"/>
    </source>
</evidence>
<dbReference type="PANTHER" id="PTHR43677:SF4">
    <property type="entry name" value="QUINONE OXIDOREDUCTASE-LIKE PROTEIN 2"/>
    <property type="match status" value="1"/>
</dbReference>
<dbReference type="InterPro" id="IPR011032">
    <property type="entry name" value="GroES-like_sf"/>
</dbReference>
<sequence length="350" mass="37569">MIRVRIAKPGGYERLAIESAPDPAPGPGEVVIESKAIGVNFADCIARMGLYKSAREFVGWPLTPGFEVAGRVAALGEGVSDFAVGQRVFALSLFDAYASKVCVPIEQLRPIPGGWSEAQAAGFPTVFLTAWYALHELGGIRAGDRVLVHSAAGGVGQALVQLALDAGARPVAVIGASHKREALAGYDIPVIDKSREPLWAAAEDHAPDGYDLIADANGYPTLAESYRHLAAGGRLLIYGFHGMFRPDRKGRGRVNWPAMIAGWLRTPRFNPLRLTSDNRSVMGFNLSFMGEHRDVLGRGLDHLVQRAEAGRLQALPVTSYPFEAVARAHRDLESGQTTGKLVLLPDQSAD</sequence>
<protein>
    <submittedName>
        <fullName evidence="2">Medium chain dehydrogenase/reductase family protein</fullName>
    </submittedName>
</protein>
<keyword evidence="3" id="KW-1185">Reference proteome</keyword>
<dbReference type="Gene3D" id="3.40.50.720">
    <property type="entry name" value="NAD(P)-binding Rossmann-like Domain"/>
    <property type="match status" value="1"/>
</dbReference>
<organism evidence="2 3">
    <name type="scientific">Natronospira elongata</name>
    <dbReference type="NCBI Taxonomy" id="3110268"/>
    <lineage>
        <taxon>Bacteria</taxon>
        <taxon>Pseudomonadati</taxon>
        <taxon>Pseudomonadota</taxon>
        <taxon>Gammaproteobacteria</taxon>
        <taxon>Natronospirales</taxon>
        <taxon>Natronospiraceae</taxon>
        <taxon>Natronospira</taxon>
    </lineage>
</organism>
<dbReference type="SUPFAM" id="SSF50129">
    <property type="entry name" value="GroES-like"/>
    <property type="match status" value="1"/>
</dbReference>
<dbReference type="SUPFAM" id="SSF51735">
    <property type="entry name" value="NAD(P)-binding Rossmann-fold domains"/>
    <property type="match status" value="1"/>
</dbReference>
<evidence type="ECO:0000313" key="2">
    <source>
        <dbReference type="EMBL" id="MEA5446697.1"/>
    </source>
</evidence>
<feature type="domain" description="Enoyl reductase (ER)" evidence="1">
    <location>
        <begin position="10"/>
        <end position="343"/>
    </location>
</feature>
<evidence type="ECO:0000313" key="3">
    <source>
        <dbReference type="Proteomes" id="UP001302316"/>
    </source>
</evidence>
<dbReference type="RefSeq" id="WP_346053155.1">
    <property type="nucleotide sequence ID" value="NZ_JAYGII010000048.1"/>
</dbReference>
<gene>
    <name evidence="2" type="ORF">VCB98_12795</name>
</gene>
<dbReference type="AlphaFoldDB" id="A0AAP6MMY2"/>
<dbReference type="InterPro" id="IPR051397">
    <property type="entry name" value="Zn-ADH-like_protein"/>
</dbReference>
<dbReference type="CDD" id="cd08275">
    <property type="entry name" value="MDR3"/>
    <property type="match status" value="1"/>
</dbReference>
<accession>A0AAP6MMY2</accession>
<dbReference type="EMBL" id="JAYGII010000048">
    <property type="protein sequence ID" value="MEA5446697.1"/>
    <property type="molecule type" value="Genomic_DNA"/>
</dbReference>
<reference evidence="2 3" key="1">
    <citation type="submission" date="2023-12" db="EMBL/GenBank/DDBJ databases">
        <title>Whole-genome sequencing of halo(alkali)philic microorganisms from hypersaline lakes.</title>
        <authorList>
            <person name="Sorokin D.Y."/>
            <person name="Merkel A.Y."/>
            <person name="Messina E."/>
            <person name="Yakimov M."/>
        </authorList>
    </citation>
    <scope>NUCLEOTIDE SEQUENCE [LARGE SCALE GENOMIC DNA]</scope>
    <source>
        <strain evidence="2 3">AB-CW1</strain>
    </source>
</reference>
<dbReference type="GO" id="GO:0016491">
    <property type="term" value="F:oxidoreductase activity"/>
    <property type="evidence" value="ECO:0007669"/>
    <property type="project" value="InterPro"/>
</dbReference>
<proteinExistence type="predicted"/>
<name>A0AAP6MMY2_9GAMM</name>
<dbReference type="Proteomes" id="UP001302316">
    <property type="component" value="Unassembled WGS sequence"/>
</dbReference>
<dbReference type="InterPro" id="IPR020843">
    <property type="entry name" value="ER"/>
</dbReference>
<dbReference type="Pfam" id="PF08240">
    <property type="entry name" value="ADH_N"/>
    <property type="match status" value="1"/>
</dbReference>
<dbReference type="InterPro" id="IPR036291">
    <property type="entry name" value="NAD(P)-bd_dom_sf"/>
</dbReference>
<dbReference type="Gene3D" id="3.90.180.10">
    <property type="entry name" value="Medium-chain alcohol dehydrogenases, catalytic domain"/>
    <property type="match status" value="1"/>
</dbReference>
<dbReference type="Pfam" id="PF13602">
    <property type="entry name" value="ADH_zinc_N_2"/>
    <property type="match status" value="1"/>
</dbReference>